<keyword evidence="3" id="KW-1185">Reference proteome</keyword>
<proteinExistence type="predicted"/>
<sequence length="400" mass="45953">MLNIYTLMEQLYSVTPVQSKYPQTRNFRSINTLPKPFKRKWRNDSTGKCNKRLFQLHYVAAPNKTRILKMNFILIDATPLHIPGNKLEQPAFRKFLEKYCNRHIPNESTLRKNYLKKCYQVRLEIIRERLCNTNIYIQVDETTDACGRYVANILVGILNECTPLVSYLINSAALEKTNHSTVARFINDSLTLLYAPNPVKLENVKLMLSDAAAYMIKAGKALLVFYPVLIHFTCMALALNRLAELIRAEYPSVNNLINNGKKVFLKAPLRVEFYKEMAPGLPLPPEPVITRWGTWLNAALFYADNFVKIKEIFLSLDAHYIALRSCKESILESSIFEDLAVNKAHFFMLAKAIMELETTQLSLNDSFSIIEKVIEELEKLETKLGLNGKVFYLAILNTNK</sequence>
<gene>
    <name evidence="2" type="ORF">ACAOBT_LOCUS15938</name>
</gene>
<protein>
    <recommendedName>
        <fullName evidence="1">DUF659 domain-containing protein</fullName>
    </recommendedName>
</protein>
<dbReference type="Proteomes" id="UP001152888">
    <property type="component" value="Unassembled WGS sequence"/>
</dbReference>
<dbReference type="OrthoDB" id="6596666at2759"/>
<evidence type="ECO:0000313" key="3">
    <source>
        <dbReference type="Proteomes" id="UP001152888"/>
    </source>
</evidence>
<evidence type="ECO:0000313" key="2">
    <source>
        <dbReference type="EMBL" id="CAH1984160.1"/>
    </source>
</evidence>
<accession>A0A9P0L0N4</accession>
<evidence type="ECO:0000259" key="1">
    <source>
        <dbReference type="Pfam" id="PF04937"/>
    </source>
</evidence>
<dbReference type="InterPro" id="IPR007021">
    <property type="entry name" value="DUF659"/>
</dbReference>
<dbReference type="SUPFAM" id="SSF53098">
    <property type="entry name" value="Ribonuclease H-like"/>
    <property type="match status" value="1"/>
</dbReference>
<dbReference type="AlphaFoldDB" id="A0A9P0L0N4"/>
<dbReference type="Pfam" id="PF04937">
    <property type="entry name" value="DUF659"/>
    <property type="match status" value="1"/>
</dbReference>
<dbReference type="EMBL" id="CAKOFQ010006952">
    <property type="protein sequence ID" value="CAH1984160.1"/>
    <property type="molecule type" value="Genomic_DNA"/>
</dbReference>
<organism evidence="2 3">
    <name type="scientific">Acanthoscelides obtectus</name>
    <name type="common">Bean weevil</name>
    <name type="synonym">Bruchus obtectus</name>
    <dbReference type="NCBI Taxonomy" id="200917"/>
    <lineage>
        <taxon>Eukaryota</taxon>
        <taxon>Metazoa</taxon>
        <taxon>Ecdysozoa</taxon>
        <taxon>Arthropoda</taxon>
        <taxon>Hexapoda</taxon>
        <taxon>Insecta</taxon>
        <taxon>Pterygota</taxon>
        <taxon>Neoptera</taxon>
        <taxon>Endopterygota</taxon>
        <taxon>Coleoptera</taxon>
        <taxon>Polyphaga</taxon>
        <taxon>Cucujiformia</taxon>
        <taxon>Chrysomeloidea</taxon>
        <taxon>Chrysomelidae</taxon>
        <taxon>Bruchinae</taxon>
        <taxon>Bruchini</taxon>
        <taxon>Acanthoscelides</taxon>
    </lineage>
</organism>
<name>A0A9P0L0N4_ACAOB</name>
<feature type="domain" description="DUF659" evidence="1">
    <location>
        <begin position="105"/>
        <end position="263"/>
    </location>
</feature>
<comment type="caution">
    <text evidence="2">The sequence shown here is derived from an EMBL/GenBank/DDBJ whole genome shotgun (WGS) entry which is preliminary data.</text>
</comment>
<dbReference type="InterPro" id="IPR012337">
    <property type="entry name" value="RNaseH-like_sf"/>
</dbReference>
<reference evidence="2" key="1">
    <citation type="submission" date="2022-03" db="EMBL/GenBank/DDBJ databases">
        <authorList>
            <person name="Sayadi A."/>
        </authorList>
    </citation>
    <scope>NUCLEOTIDE SEQUENCE</scope>
</reference>